<organism evidence="1 2">
    <name type="scientific">Baudoinia panamericana (strain UAMH 10762)</name>
    <name type="common">Angels' share fungus</name>
    <name type="synonym">Baudoinia compniacensis (strain UAMH 10762)</name>
    <dbReference type="NCBI Taxonomy" id="717646"/>
    <lineage>
        <taxon>Eukaryota</taxon>
        <taxon>Fungi</taxon>
        <taxon>Dikarya</taxon>
        <taxon>Ascomycota</taxon>
        <taxon>Pezizomycotina</taxon>
        <taxon>Dothideomycetes</taxon>
        <taxon>Dothideomycetidae</taxon>
        <taxon>Mycosphaerellales</taxon>
        <taxon>Teratosphaeriaceae</taxon>
        <taxon>Baudoinia</taxon>
    </lineage>
</organism>
<dbReference type="GeneID" id="19115387"/>
<dbReference type="KEGG" id="bcom:BAUCODRAFT_548490"/>
<evidence type="ECO:0000313" key="1">
    <source>
        <dbReference type="EMBL" id="EMC94444.1"/>
    </source>
</evidence>
<protein>
    <submittedName>
        <fullName evidence="1">Uncharacterized protein</fullName>
    </submittedName>
</protein>
<dbReference type="EMBL" id="KB445558">
    <property type="protein sequence ID" value="EMC94444.1"/>
    <property type="molecule type" value="Genomic_DNA"/>
</dbReference>
<accession>M2N5Y4</accession>
<reference evidence="1 2" key="1">
    <citation type="journal article" date="2012" name="PLoS Pathog.">
        <title>Diverse lifestyles and strategies of plant pathogenesis encoded in the genomes of eighteen Dothideomycetes fungi.</title>
        <authorList>
            <person name="Ohm R.A."/>
            <person name="Feau N."/>
            <person name="Henrissat B."/>
            <person name="Schoch C.L."/>
            <person name="Horwitz B.A."/>
            <person name="Barry K.W."/>
            <person name="Condon B.J."/>
            <person name="Copeland A.C."/>
            <person name="Dhillon B."/>
            <person name="Glaser F."/>
            <person name="Hesse C.N."/>
            <person name="Kosti I."/>
            <person name="LaButti K."/>
            <person name="Lindquist E.A."/>
            <person name="Lucas S."/>
            <person name="Salamov A.A."/>
            <person name="Bradshaw R.E."/>
            <person name="Ciuffetti L."/>
            <person name="Hamelin R.C."/>
            <person name="Kema G.H.J."/>
            <person name="Lawrence C."/>
            <person name="Scott J.A."/>
            <person name="Spatafora J.W."/>
            <person name="Turgeon B.G."/>
            <person name="de Wit P.J.G.M."/>
            <person name="Zhong S."/>
            <person name="Goodwin S.B."/>
            <person name="Grigoriev I.V."/>
        </authorList>
    </citation>
    <scope>NUCLEOTIDE SEQUENCE [LARGE SCALE GENOMIC DNA]</scope>
    <source>
        <strain evidence="1 2">UAMH 10762</strain>
    </source>
</reference>
<name>M2N5Y4_BAUPA</name>
<dbReference type="HOGENOM" id="CLU_2399349_0_0_1"/>
<gene>
    <name evidence="1" type="ORF">BAUCODRAFT_548490</name>
</gene>
<proteinExistence type="predicted"/>
<dbReference type="RefSeq" id="XP_007678317.1">
    <property type="nucleotide sequence ID" value="XM_007680127.1"/>
</dbReference>
<dbReference type="Proteomes" id="UP000011761">
    <property type="component" value="Unassembled WGS sequence"/>
</dbReference>
<evidence type="ECO:0000313" key="2">
    <source>
        <dbReference type="Proteomes" id="UP000011761"/>
    </source>
</evidence>
<sequence length="93" mass="10280">MYSKSTRPAAQYCTIVRSTVSQPANLRLRPLLYLTGMRERLVSHLDSTRVASDRVSDPRRVSVLNKTPTGEVTGSYRDGDADEMGATSFVAPF</sequence>
<dbReference type="AlphaFoldDB" id="M2N5Y4"/>
<keyword evidence="2" id="KW-1185">Reference proteome</keyword>